<keyword evidence="1" id="KW-0472">Membrane</keyword>
<proteinExistence type="predicted"/>
<evidence type="ECO:0008006" key="4">
    <source>
        <dbReference type="Google" id="ProtNLM"/>
    </source>
</evidence>
<dbReference type="NCBIfam" id="TIGR02532">
    <property type="entry name" value="IV_pilin_GFxxxE"/>
    <property type="match status" value="1"/>
</dbReference>
<dbReference type="Pfam" id="PF07963">
    <property type="entry name" value="N_methyl"/>
    <property type="match status" value="1"/>
</dbReference>
<dbReference type="PROSITE" id="PS00409">
    <property type="entry name" value="PROKAR_NTER_METHYL"/>
    <property type="match status" value="1"/>
</dbReference>
<keyword evidence="3" id="KW-1185">Reference proteome</keyword>
<dbReference type="Gene3D" id="3.30.700.10">
    <property type="entry name" value="Glycoprotein, Type 4 Pilin"/>
    <property type="match status" value="1"/>
</dbReference>
<dbReference type="RefSeq" id="WP_269807821.1">
    <property type="nucleotide sequence ID" value="NZ_AP023423.1"/>
</dbReference>
<dbReference type="AlphaFoldDB" id="A0AAN1X8R2"/>
<dbReference type="EMBL" id="AP023423">
    <property type="protein sequence ID" value="BCK86848.1"/>
    <property type="molecule type" value="Genomic_DNA"/>
</dbReference>
<dbReference type="SUPFAM" id="SSF54523">
    <property type="entry name" value="Pili subunits"/>
    <property type="match status" value="1"/>
</dbReference>
<feature type="transmembrane region" description="Helical" evidence="1">
    <location>
        <begin position="16"/>
        <end position="37"/>
    </location>
</feature>
<dbReference type="InterPro" id="IPR012902">
    <property type="entry name" value="N_methyl_site"/>
</dbReference>
<evidence type="ECO:0000256" key="1">
    <source>
        <dbReference type="SAM" id="Phobius"/>
    </source>
</evidence>
<gene>
    <name evidence="2" type="ORF">MIZ01_0614</name>
</gene>
<reference evidence="2 3" key="1">
    <citation type="journal article" date="2022" name="Int. J. Syst. Evol. Microbiol.">
        <title>&lt;i&gt;Sideroxyarcus emersonii&lt;/i&gt; gen. nov. sp. nov., a neutrophilic, microaerobic iron- and thiosulfate-oxidizing bacterium isolated from iron-rich wetland sediment.</title>
        <authorList>
            <person name="Kato S."/>
            <person name="Itoh T."/>
            <person name="Iino T."/>
            <person name="Ohkuma M."/>
        </authorList>
    </citation>
    <scope>NUCLEOTIDE SEQUENCE [LARGE SCALE GENOMIC DNA]</scope>
    <source>
        <strain evidence="2 3">MIZ01</strain>
    </source>
</reference>
<accession>A0AAN1X8R2</accession>
<evidence type="ECO:0000313" key="3">
    <source>
        <dbReference type="Proteomes" id="UP001320326"/>
    </source>
</evidence>
<organism evidence="2 3">
    <name type="scientific">Sideroxyarcus emersonii</name>
    <dbReference type="NCBI Taxonomy" id="2764705"/>
    <lineage>
        <taxon>Bacteria</taxon>
        <taxon>Pseudomonadati</taxon>
        <taxon>Pseudomonadota</taxon>
        <taxon>Betaproteobacteria</taxon>
        <taxon>Nitrosomonadales</taxon>
        <taxon>Gallionellaceae</taxon>
        <taxon>Sideroxyarcus</taxon>
    </lineage>
</organism>
<name>A0AAN1X8R2_9PROT</name>
<dbReference type="KEGG" id="seme:MIZ01_0614"/>
<dbReference type="Proteomes" id="UP001320326">
    <property type="component" value="Chromosome"/>
</dbReference>
<dbReference type="PANTHER" id="PTHR30093">
    <property type="entry name" value="GENERAL SECRETION PATHWAY PROTEIN G"/>
    <property type="match status" value="1"/>
</dbReference>
<keyword evidence="1" id="KW-0812">Transmembrane</keyword>
<dbReference type="InterPro" id="IPR045584">
    <property type="entry name" value="Pilin-like"/>
</dbReference>
<keyword evidence="1" id="KW-1133">Transmembrane helix</keyword>
<evidence type="ECO:0000313" key="2">
    <source>
        <dbReference type="EMBL" id="BCK86848.1"/>
    </source>
</evidence>
<sequence length="235" mass="24666">MNLRPAPPWHQKGFSLIEMAIVLVIVAVLLAGLLPTISGQMEQQRRAETRKQLEEIRAALIGYAATQTPPRLPCPAKPTLATGTTGAGVADCTITPTRTGVLPWVTLGTNETDAWGRRFTYTVAYSGGGDFATSFTLSSTGNLNVLSTSTGVCPNVGCVGSNIPAVIISHGPNGLGAYTPQGTKLPNSTDTGEQTNYAGGITFVSQDPSATYDDLVVWVSPNTLFNRMVSAGKLP</sequence>
<protein>
    <recommendedName>
        <fullName evidence="4">Prepilin-type N-terminal cleavage/methylation domain-containing protein</fullName>
    </recommendedName>
</protein>